<dbReference type="InterPro" id="IPR050695">
    <property type="entry name" value="N-acetylmuramoyl_amidase_3"/>
</dbReference>
<evidence type="ECO:0000256" key="5">
    <source>
        <dbReference type="ARBA" id="ARBA00022729"/>
    </source>
</evidence>
<dbReference type="Pfam" id="PF01520">
    <property type="entry name" value="Amidase_3"/>
    <property type="match status" value="1"/>
</dbReference>
<evidence type="ECO:0000256" key="4">
    <source>
        <dbReference type="ARBA" id="ARBA00011901"/>
    </source>
</evidence>
<dbReference type="InterPro" id="IPR002508">
    <property type="entry name" value="MurNAc-LAA_cat"/>
</dbReference>
<dbReference type="InterPro" id="IPR021731">
    <property type="entry name" value="AMIN_dom"/>
</dbReference>
<evidence type="ECO:0000256" key="1">
    <source>
        <dbReference type="ARBA" id="ARBA00001561"/>
    </source>
</evidence>
<protein>
    <recommendedName>
        <fullName evidence="9">N-acetylmuramoyl-L-alanine amidase AmiC</fullName>
        <ecNumber evidence="4">3.5.1.28</ecNumber>
    </recommendedName>
</protein>
<dbReference type="SUPFAM" id="SSF53187">
    <property type="entry name" value="Zn-dependent exopeptidases"/>
    <property type="match status" value="1"/>
</dbReference>
<keyword evidence="7" id="KW-0378">Hydrolase</keyword>
<evidence type="ECO:0000256" key="11">
    <source>
        <dbReference type="SAM" id="SignalP"/>
    </source>
</evidence>
<evidence type="ECO:0000256" key="10">
    <source>
        <dbReference type="SAM" id="MobiDB-lite"/>
    </source>
</evidence>
<dbReference type="FunFam" id="3.40.630.40:FF:000001">
    <property type="entry name" value="N-acetylmuramoyl-L-alanine amidase"/>
    <property type="match status" value="1"/>
</dbReference>
<evidence type="ECO:0000313" key="13">
    <source>
        <dbReference type="EMBL" id="TZF90168.1"/>
    </source>
</evidence>
<reference evidence="13 14" key="1">
    <citation type="submission" date="2019-08" db="EMBL/GenBank/DDBJ databases">
        <title>Draft genome sequence of Lysobacter sp. UKS-15.</title>
        <authorList>
            <person name="Im W.-T."/>
        </authorList>
    </citation>
    <scope>NUCLEOTIDE SEQUENCE [LARGE SCALE GENOMIC DNA]</scope>
    <source>
        <strain evidence="13 14">UKS-15</strain>
    </source>
</reference>
<dbReference type="GO" id="GO:0030288">
    <property type="term" value="C:outer membrane-bounded periplasmic space"/>
    <property type="evidence" value="ECO:0007669"/>
    <property type="project" value="TreeGrafter"/>
</dbReference>
<evidence type="ECO:0000256" key="8">
    <source>
        <dbReference type="ARBA" id="ARBA00023316"/>
    </source>
</evidence>
<comment type="catalytic activity">
    <reaction evidence="1">
        <text>Hydrolyzes the link between N-acetylmuramoyl residues and L-amino acid residues in certain cell-wall glycopeptides.</text>
        <dbReference type="EC" id="3.5.1.28"/>
    </reaction>
</comment>
<accession>A0A5D8Z5H2</accession>
<keyword evidence="8" id="KW-0961">Cell wall biogenesis/degradation</keyword>
<feature type="compositionally biased region" description="Gly residues" evidence="10">
    <location>
        <begin position="485"/>
        <end position="494"/>
    </location>
</feature>
<keyword evidence="14" id="KW-1185">Reference proteome</keyword>
<evidence type="ECO:0000256" key="7">
    <source>
        <dbReference type="ARBA" id="ARBA00022801"/>
    </source>
</evidence>
<evidence type="ECO:0000313" key="14">
    <source>
        <dbReference type="Proteomes" id="UP000323164"/>
    </source>
</evidence>
<dbReference type="GO" id="GO:0008745">
    <property type="term" value="F:N-acetylmuramoyl-L-alanine amidase activity"/>
    <property type="evidence" value="ECO:0007669"/>
    <property type="project" value="UniProtKB-EC"/>
</dbReference>
<feature type="region of interest" description="Disordered" evidence="10">
    <location>
        <begin position="206"/>
        <end position="244"/>
    </location>
</feature>
<dbReference type="AlphaFoldDB" id="A0A5D8Z5H2"/>
<dbReference type="GO" id="GO:0071555">
    <property type="term" value="P:cell wall organization"/>
    <property type="evidence" value="ECO:0007669"/>
    <property type="project" value="UniProtKB-KW"/>
</dbReference>
<evidence type="ECO:0000256" key="3">
    <source>
        <dbReference type="ARBA" id="ARBA00010860"/>
    </source>
</evidence>
<dbReference type="OrthoDB" id="9806267at2"/>
<feature type="chain" id="PRO_5022985222" description="N-acetylmuramoyl-L-alanine amidase AmiC" evidence="11">
    <location>
        <begin position="29"/>
        <end position="494"/>
    </location>
</feature>
<dbReference type="Gene3D" id="3.40.630.40">
    <property type="entry name" value="Zn-dependent exopeptidases"/>
    <property type="match status" value="1"/>
</dbReference>
<organism evidence="13 14">
    <name type="scientific">Cognatilysobacter lacus</name>
    <dbReference type="NCBI Taxonomy" id="1643323"/>
    <lineage>
        <taxon>Bacteria</taxon>
        <taxon>Pseudomonadati</taxon>
        <taxon>Pseudomonadota</taxon>
        <taxon>Gammaproteobacteria</taxon>
        <taxon>Lysobacterales</taxon>
        <taxon>Lysobacteraceae</taxon>
        <taxon>Cognatilysobacter</taxon>
    </lineage>
</organism>
<evidence type="ECO:0000259" key="12">
    <source>
        <dbReference type="SMART" id="SM00646"/>
    </source>
</evidence>
<gene>
    <name evidence="13" type="ORF">FW784_06435</name>
</gene>
<feature type="signal peptide" evidence="11">
    <location>
        <begin position="1"/>
        <end position="28"/>
    </location>
</feature>
<evidence type="ECO:0000256" key="2">
    <source>
        <dbReference type="ARBA" id="ARBA00004418"/>
    </source>
</evidence>
<dbReference type="RefSeq" id="WP_149352532.1">
    <property type="nucleotide sequence ID" value="NZ_VTRV01000050.1"/>
</dbReference>
<feature type="domain" description="MurNAc-LAA" evidence="12">
    <location>
        <begin position="309"/>
        <end position="463"/>
    </location>
</feature>
<dbReference type="CDD" id="cd02696">
    <property type="entry name" value="MurNAc-LAA"/>
    <property type="match status" value="1"/>
</dbReference>
<dbReference type="Gene3D" id="2.60.40.3500">
    <property type="match status" value="1"/>
</dbReference>
<dbReference type="PANTHER" id="PTHR30404">
    <property type="entry name" value="N-ACETYLMURAMOYL-L-ALANINE AMIDASE"/>
    <property type="match status" value="1"/>
</dbReference>
<dbReference type="GO" id="GO:0009253">
    <property type="term" value="P:peptidoglycan catabolic process"/>
    <property type="evidence" value="ECO:0007669"/>
    <property type="project" value="InterPro"/>
</dbReference>
<dbReference type="Pfam" id="PF11741">
    <property type="entry name" value="AMIN"/>
    <property type="match status" value="1"/>
</dbReference>
<sequence>MRVKADTVQKAILGAALLAALVWNLAQAAEIRGVELDRGATGTRAQVVLDATPTGYRVIRLSSPERLVVDLPESSVRRGASLPAPAGVVRAIRYGQPEPGIARIVFELAQPVAALQPRLEPAGNGARLVLEWPGDDEAVASANLATASGGASAARVTQPAVDGLTAAAASRPQVAPESMDAIVSAVSSTPTSISAVPPIASPPALPPKSVAARSPAYPPATISAAPSTAQTSTRSQRDASGRPLRPLVIAIDAGHGGQDPGAHGPNGRREKDVTLAIARELARQVNAAAGYRAYLTRDADFFIPLNERARLAKRAGADMFVSIHADAAENPAARGSSVFVLSLKGASSQRARWLADTENAADLIGGVRVEPGNTLASVLLDLTQSGNLKASEDVAGQVLSGLAQLGPNHKSTVERANFAVLRTSDTPAMLVETAFISNPDEEQRLTDPVQQAAIARAVFGGINSYFVRTPPPGTMLASRSDEITGGSGRTGGSR</sequence>
<comment type="caution">
    <text evidence="13">The sequence shown here is derived from an EMBL/GenBank/DDBJ whole genome shotgun (WGS) entry which is preliminary data.</text>
</comment>
<dbReference type="SMART" id="SM00646">
    <property type="entry name" value="Ami_3"/>
    <property type="match status" value="1"/>
</dbReference>
<evidence type="ECO:0000256" key="6">
    <source>
        <dbReference type="ARBA" id="ARBA00022764"/>
    </source>
</evidence>
<keyword evidence="5 11" id="KW-0732">Signal</keyword>
<feature type="compositionally biased region" description="Low complexity" evidence="10">
    <location>
        <begin position="219"/>
        <end position="233"/>
    </location>
</feature>
<dbReference type="PANTHER" id="PTHR30404:SF0">
    <property type="entry name" value="N-ACETYLMURAMOYL-L-ALANINE AMIDASE AMIC"/>
    <property type="match status" value="1"/>
</dbReference>
<comment type="similarity">
    <text evidence="3">Belongs to the N-acetylmuramoyl-L-alanine amidase 3 family.</text>
</comment>
<dbReference type="EMBL" id="VTRV01000050">
    <property type="protein sequence ID" value="TZF90168.1"/>
    <property type="molecule type" value="Genomic_DNA"/>
</dbReference>
<proteinExistence type="inferred from homology"/>
<keyword evidence="6" id="KW-0574">Periplasm</keyword>
<dbReference type="EC" id="3.5.1.28" evidence="4"/>
<evidence type="ECO:0000256" key="9">
    <source>
        <dbReference type="ARBA" id="ARBA00074581"/>
    </source>
</evidence>
<feature type="region of interest" description="Disordered" evidence="10">
    <location>
        <begin position="473"/>
        <end position="494"/>
    </location>
</feature>
<name>A0A5D8Z5H2_9GAMM</name>
<dbReference type="Proteomes" id="UP000323164">
    <property type="component" value="Unassembled WGS sequence"/>
</dbReference>
<comment type="subcellular location">
    <subcellularLocation>
        <location evidence="2">Periplasm</location>
    </subcellularLocation>
</comment>